<dbReference type="Pfam" id="PF04964">
    <property type="entry name" value="Flp_Fap"/>
    <property type="match status" value="1"/>
</dbReference>
<reference evidence="3" key="1">
    <citation type="journal article" date="2019" name="Int. J. Syst. Evol. Microbiol.">
        <title>The Global Catalogue of Microorganisms (GCM) 10K type strain sequencing project: providing services to taxonomists for standard genome sequencing and annotation.</title>
        <authorList>
            <consortium name="The Broad Institute Genomics Platform"/>
            <consortium name="The Broad Institute Genome Sequencing Center for Infectious Disease"/>
            <person name="Wu L."/>
            <person name="Ma J."/>
        </authorList>
    </citation>
    <scope>NUCLEOTIDE SEQUENCE [LARGE SCALE GENOMIC DNA]</scope>
    <source>
        <strain evidence="3">JCM 18514</strain>
    </source>
</reference>
<evidence type="ECO:0000313" key="3">
    <source>
        <dbReference type="Proteomes" id="UP001500200"/>
    </source>
</evidence>
<keyword evidence="1" id="KW-0812">Transmembrane</keyword>
<organism evidence="2 3">
    <name type="scientific">Arthrobacter gyeryongensis</name>
    <dbReference type="NCBI Taxonomy" id="1650592"/>
    <lineage>
        <taxon>Bacteria</taxon>
        <taxon>Bacillati</taxon>
        <taxon>Actinomycetota</taxon>
        <taxon>Actinomycetes</taxon>
        <taxon>Micrococcales</taxon>
        <taxon>Micrococcaceae</taxon>
        <taxon>Arthrobacter</taxon>
    </lineage>
</organism>
<keyword evidence="1" id="KW-0472">Membrane</keyword>
<keyword evidence="3" id="KW-1185">Reference proteome</keyword>
<evidence type="ECO:0000256" key="1">
    <source>
        <dbReference type="SAM" id="Phobius"/>
    </source>
</evidence>
<evidence type="ECO:0000313" key="2">
    <source>
        <dbReference type="EMBL" id="GAA5193257.1"/>
    </source>
</evidence>
<dbReference type="EMBL" id="BAABKK010000010">
    <property type="protein sequence ID" value="GAA5193257.1"/>
    <property type="molecule type" value="Genomic_DNA"/>
</dbReference>
<keyword evidence="1" id="KW-1133">Transmembrane helix</keyword>
<name>A0ABP9S9Y7_9MICC</name>
<dbReference type="RefSeq" id="WP_345448923.1">
    <property type="nucleotide sequence ID" value="NZ_BAABKK010000010.1"/>
</dbReference>
<evidence type="ECO:0008006" key="4">
    <source>
        <dbReference type="Google" id="ProtNLM"/>
    </source>
</evidence>
<feature type="transmembrane region" description="Helical" evidence="1">
    <location>
        <begin position="21"/>
        <end position="42"/>
    </location>
</feature>
<comment type="caution">
    <text evidence="2">The sequence shown here is derived from an EMBL/GenBank/DDBJ whole genome shotgun (WGS) entry which is preliminary data.</text>
</comment>
<dbReference type="Proteomes" id="UP001500200">
    <property type="component" value="Unassembled WGS sequence"/>
</dbReference>
<dbReference type="InterPro" id="IPR007047">
    <property type="entry name" value="Flp_Fap"/>
</dbReference>
<proteinExistence type="predicted"/>
<gene>
    <name evidence="2" type="ORF">GCM10023346_17590</name>
</gene>
<protein>
    <recommendedName>
        <fullName evidence="4">Flp family type IVb pilin</fullName>
    </recommendedName>
</protein>
<sequence length="75" mass="7536">MLSAFLKSVSHARRDETGATAVEYGIMVALIAVVIIVAVTALGGTVKDTFTQVQCSVSGKTTYSAGASAGQGACP</sequence>
<accession>A0ABP9S9Y7</accession>